<dbReference type="STRING" id="1112204.GPOL_c21640"/>
<sequence length="544" mass="53916">MFRGRSHTAPARARSGRAGRSWRRSGVSVAALVAAVTMGISACAIGPDPGPALVPGGGGNGGQTAPASSSAPAKAPELRAPANDLPWQDCSAKVSGDYGAPAPKGLRVQCATLASPVDPDRSQTTLSLALTRITSPTTPADAAPLVLTSGTDMPSSRALLLLASGAGRSLLDKHPVVAVDRRGIPQSTPLDCLTRADRAAYADNGLTRGASEDRRIGDLASAASDAADACTETLAPDQLAFGVGAAASDLETLRKRWGVPQLGLIGVGEGSDVVIGYTALYGGRSGRIILDTPTPFGANARDTAAAAATGVQAALTTFTQRCAALGSACALGSGGAATIADVLSKGRTGDLGALSDTQALAGITTGLALAADSPDGIGGVASAIAAADRGDTGALSDLADQAQSLRLTDGQIVGDCNDVTGPVSQNEIGGLISTWSKDNPLTGTDAALSLMRCNGWSAGEAVTPPSSFPVAPLILDNPGDPINGGTGADALGALFTRASTSPVTVSWNGLGYSALARSSCVADTVADYVASAPLGGPSERGCPS</sequence>
<gene>
    <name evidence="3" type="ordered locus">GPOL_c21640</name>
</gene>
<dbReference type="HOGENOM" id="CLU_013364_4_0_11"/>
<feature type="region of interest" description="Disordered" evidence="1">
    <location>
        <begin position="1"/>
        <end position="22"/>
    </location>
</feature>
<feature type="region of interest" description="Disordered" evidence="1">
    <location>
        <begin position="54"/>
        <end position="76"/>
    </location>
</feature>
<dbReference type="AlphaFoldDB" id="H6MZV2"/>
<dbReference type="Proteomes" id="UP000009154">
    <property type="component" value="Chromosome"/>
</dbReference>
<dbReference type="InterPro" id="IPR029058">
    <property type="entry name" value="AB_hydrolase_fold"/>
</dbReference>
<dbReference type="KEGG" id="gpo:GPOL_c21640"/>
<evidence type="ECO:0000313" key="3">
    <source>
        <dbReference type="EMBL" id="AFA73203.1"/>
    </source>
</evidence>
<reference evidence="3 4" key="1">
    <citation type="journal article" date="2012" name="Appl. Environ. Microbiol.">
        <title>Involvement of two latex-clearing proteins during rubber degradation and insights into the subsequent degradation pathway revealed by the genome sequence of Gordonia polyisoprenivorans strain VH2.</title>
        <authorList>
            <person name="Hiessl S."/>
            <person name="Schuldes J."/>
            <person name="Thurmer A."/>
            <person name="Halbsguth T."/>
            <person name="Broker D."/>
            <person name="Angelov A."/>
            <person name="Liebl W."/>
            <person name="Daniel R."/>
            <person name="Steinbuchel A."/>
        </authorList>
    </citation>
    <scope>NUCLEOTIDE SEQUENCE [LARGE SCALE GENOMIC DNA]</scope>
    <source>
        <strain evidence="4">DSM 44266 / VH2</strain>
    </source>
</reference>
<keyword evidence="3" id="KW-0378">Hydrolase</keyword>
<dbReference type="InterPro" id="IPR013595">
    <property type="entry name" value="Pept_S33_TAP-like_C"/>
</dbReference>
<dbReference type="Pfam" id="PF08386">
    <property type="entry name" value="Abhydrolase_4"/>
    <property type="match status" value="1"/>
</dbReference>
<dbReference type="EMBL" id="CP003119">
    <property type="protein sequence ID" value="AFA73203.1"/>
    <property type="molecule type" value="Genomic_DNA"/>
</dbReference>
<dbReference type="eggNOG" id="COG0596">
    <property type="taxonomic scope" value="Bacteria"/>
</dbReference>
<evidence type="ECO:0000259" key="2">
    <source>
        <dbReference type="Pfam" id="PF08386"/>
    </source>
</evidence>
<feature type="compositionally biased region" description="Low complexity" evidence="1">
    <location>
        <begin position="63"/>
        <end position="75"/>
    </location>
</feature>
<dbReference type="SUPFAM" id="SSF53474">
    <property type="entry name" value="alpha/beta-Hydrolases"/>
    <property type="match status" value="1"/>
</dbReference>
<evidence type="ECO:0000256" key="1">
    <source>
        <dbReference type="SAM" id="MobiDB-lite"/>
    </source>
</evidence>
<feature type="domain" description="Peptidase S33 tripeptidyl aminopeptidase-like C-terminal" evidence="2">
    <location>
        <begin position="440"/>
        <end position="531"/>
    </location>
</feature>
<organism evidence="3 4">
    <name type="scientific">Gordonia polyisoprenivorans (strain DSM 44266 / VH2)</name>
    <dbReference type="NCBI Taxonomy" id="1112204"/>
    <lineage>
        <taxon>Bacteria</taxon>
        <taxon>Bacillati</taxon>
        <taxon>Actinomycetota</taxon>
        <taxon>Actinomycetes</taxon>
        <taxon>Mycobacteriales</taxon>
        <taxon>Gordoniaceae</taxon>
        <taxon>Gordonia</taxon>
    </lineage>
</organism>
<evidence type="ECO:0000313" key="4">
    <source>
        <dbReference type="Proteomes" id="UP000009154"/>
    </source>
</evidence>
<keyword evidence="4" id="KW-1185">Reference proteome</keyword>
<dbReference type="Gene3D" id="3.40.50.1820">
    <property type="entry name" value="alpha/beta hydrolase"/>
    <property type="match status" value="1"/>
</dbReference>
<proteinExistence type="predicted"/>
<protein>
    <submittedName>
        <fullName evidence="3">Putative hydrolase</fullName>
    </submittedName>
</protein>
<name>H6MZV2_GORPV</name>
<dbReference type="GO" id="GO:0016787">
    <property type="term" value="F:hydrolase activity"/>
    <property type="evidence" value="ECO:0007669"/>
    <property type="project" value="UniProtKB-KW"/>
</dbReference>
<accession>H6MZV2</accession>